<dbReference type="Gene3D" id="1.20.1070.10">
    <property type="entry name" value="Rhodopsin 7-helix transmembrane proteins"/>
    <property type="match status" value="2"/>
</dbReference>
<dbReference type="PRINTS" id="PR00237">
    <property type="entry name" value="GPCRRHODOPSN"/>
</dbReference>
<dbReference type="EnsemblMetazoa" id="CJA06511.1">
    <property type="protein sequence ID" value="CJA06511.1"/>
    <property type="gene ID" value="WBGene00125715"/>
</dbReference>
<evidence type="ECO:0000256" key="10">
    <source>
        <dbReference type="RuleBase" id="RU000688"/>
    </source>
</evidence>
<evidence type="ECO:0000256" key="4">
    <source>
        <dbReference type="ARBA" id="ARBA00022989"/>
    </source>
</evidence>
<feature type="region of interest" description="Disordered" evidence="11">
    <location>
        <begin position="414"/>
        <end position="436"/>
    </location>
</feature>
<dbReference type="Pfam" id="PF00001">
    <property type="entry name" value="7tm_1"/>
    <property type="match status" value="2"/>
</dbReference>
<feature type="domain" description="G-protein coupled receptors family 1 profile" evidence="13">
    <location>
        <begin position="40"/>
        <end position="738"/>
    </location>
</feature>
<dbReference type="InterPro" id="IPR017452">
    <property type="entry name" value="GPCR_Rhodpsn_7TM"/>
</dbReference>
<dbReference type="GO" id="GO:0005886">
    <property type="term" value="C:plasma membrane"/>
    <property type="evidence" value="ECO:0007669"/>
    <property type="project" value="UniProtKB-SubCell"/>
</dbReference>
<dbReference type="SMART" id="SM01381">
    <property type="entry name" value="7TM_GPCR_Srsx"/>
    <property type="match status" value="1"/>
</dbReference>
<comment type="similarity">
    <text evidence="10">Belongs to the G-protein coupled receptor 1 family.</text>
</comment>
<feature type="transmembrane region" description="Helical" evidence="12">
    <location>
        <begin position="25"/>
        <end position="50"/>
    </location>
</feature>
<keyword evidence="3 10" id="KW-0812">Transmembrane</keyword>
<evidence type="ECO:0000256" key="8">
    <source>
        <dbReference type="ARBA" id="ARBA00023170"/>
    </source>
</evidence>
<protein>
    <submittedName>
        <fullName evidence="14">G_PROTEIN_RECEP_F1_2 domain-containing protein</fullName>
    </submittedName>
</protein>
<evidence type="ECO:0000256" key="2">
    <source>
        <dbReference type="ARBA" id="ARBA00022475"/>
    </source>
</evidence>
<dbReference type="AlphaFoldDB" id="A0A8R1HPR6"/>
<feature type="transmembrane region" description="Helical" evidence="12">
    <location>
        <begin position="180"/>
        <end position="200"/>
    </location>
</feature>
<keyword evidence="8 10" id="KW-0675">Receptor</keyword>
<feature type="region of interest" description="Disordered" evidence="11">
    <location>
        <begin position="555"/>
        <end position="578"/>
    </location>
</feature>
<comment type="subcellular location">
    <subcellularLocation>
        <location evidence="1">Cell membrane</location>
        <topology evidence="1">Multi-pass membrane protein</topology>
    </subcellularLocation>
</comment>
<feature type="compositionally biased region" description="Low complexity" evidence="11">
    <location>
        <begin position="555"/>
        <end position="574"/>
    </location>
</feature>
<keyword evidence="9 10" id="KW-0807">Transducer</keyword>
<keyword evidence="6 12" id="KW-0472">Membrane</keyword>
<evidence type="ECO:0000256" key="7">
    <source>
        <dbReference type="ARBA" id="ARBA00023157"/>
    </source>
</evidence>
<dbReference type="PROSITE" id="PS00237">
    <property type="entry name" value="G_PROTEIN_RECEP_F1_1"/>
    <property type="match status" value="1"/>
</dbReference>
<feature type="transmembrane region" description="Helical" evidence="12">
    <location>
        <begin position="679"/>
        <end position="700"/>
    </location>
</feature>
<feature type="compositionally biased region" description="Polar residues" evidence="11">
    <location>
        <begin position="245"/>
        <end position="273"/>
    </location>
</feature>
<feature type="transmembrane region" description="Helical" evidence="12">
    <location>
        <begin position="62"/>
        <end position="82"/>
    </location>
</feature>
<keyword evidence="7" id="KW-1015">Disulfide bond</keyword>
<dbReference type="PANTHER" id="PTHR24248">
    <property type="entry name" value="ADRENERGIC RECEPTOR-RELATED G-PROTEIN COUPLED RECEPTOR"/>
    <property type="match status" value="1"/>
</dbReference>
<reference evidence="15" key="1">
    <citation type="submission" date="2010-08" db="EMBL/GenBank/DDBJ databases">
        <authorList>
            <consortium name="Caenorhabditis japonica Sequencing Consortium"/>
            <person name="Wilson R.K."/>
        </authorList>
    </citation>
    <scope>NUCLEOTIDE SEQUENCE [LARGE SCALE GENOMIC DNA]</scope>
    <source>
        <strain evidence="15">DF5081</strain>
    </source>
</reference>
<evidence type="ECO:0000256" key="1">
    <source>
        <dbReference type="ARBA" id="ARBA00004651"/>
    </source>
</evidence>
<sequence length="762" mass="86015">MLLAAVSNGTDCDNPQTEHSLQWNAFHAFLLLLIVLVVVGNTMVIFAVAVDRKLRSVTTNQFIASLAVSDLLVGLIVMPLSLYYKMHNDHWTLGYTWCQFHLVSGVFSTTASIVHLVAISLDRYFAIMFPTEYQRHSVSTSTLPYVVMIWLMALAVSSTLFMEQKNSFDGICWISNPQYIVLSSFLSFFLPGAIVVYLYMKIFRKLRTHQLYMFGQLAHRGGERERRHSLPRVIIEEVRSRRGSRMSQTGSQSGSPTRRQSGGSKERSPSQPDIHTVAKPQQRWRSPTICAETLAHDRLLAAKKRVSIVPDPPSMDVSVNMASMDQMKDEHHHNRMREEELLGEVNLRKKSEEEVRKLSDERKRLIYERRRSSTFDNPNGVPIMAAFQKAYQEVRAGRRRSTIHDTYNFPSLTTVDDAEDETTSPPCEGENQKEERDDTCTIMHKLSSGSSIAETVIAMLPKTTTSLSKTDSHEDSISTEASHKPLIGAPAKHYTKKLQQNTQPRYTPSIPAPTFLMVPAMMAVNTPPATPNTKEVPQACTSLLQVPRLFDCPSPCSVPSNSSHSSYTSASGSSDTYRRISMNSYGSSLTDGTESTFECDSRRSSAWSTIRAAVFDRQQVRGGKASVDITVDRAGSPQKKMSTISRGKLRRIATQVTRAIRRKRRESMAIRRESRATRVVAAILIAFLICWIPFFCISIFRGVLTGFQVGINTHLHLTLFVYTSWLGYAHSCFNPLIYMCLNKNFRNTMRKMMQKTTTKEHE</sequence>
<evidence type="ECO:0000256" key="5">
    <source>
        <dbReference type="ARBA" id="ARBA00023040"/>
    </source>
</evidence>
<feature type="transmembrane region" description="Helical" evidence="12">
    <location>
        <begin position="142"/>
        <end position="160"/>
    </location>
</feature>
<evidence type="ECO:0000256" key="6">
    <source>
        <dbReference type="ARBA" id="ARBA00023136"/>
    </source>
</evidence>
<dbReference type="SUPFAM" id="SSF81321">
    <property type="entry name" value="Family A G protein-coupled receptor-like"/>
    <property type="match status" value="2"/>
</dbReference>
<dbReference type="PROSITE" id="PS50262">
    <property type="entry name" value="G_PROTEIN_RECEP_F1_2"/>
    <property type="match status" value="1"/>
</dbReference>
<proteinExistence type="inferred from homology"/>
<reference evidence="14" key="2">
    <citation type="submission" date="2022-06" db="UniProtKB">
        <authorList>
            <consortium name="EnsemblMetazoa"/>
        </authorList>
    </citation>
    <scope>IDENTIFICATION</scope>
    <source>
        <strain evidence="14">DF5081</strain>
    </source>
</reference>
<name>A0A8R1HPR6_CAEJA</name>
<evidence type="ECO:0000313" key="15">
    <source>
        <dbReference type="Proteomes" id="UP000005237"/>
    </source>
</evidence>
<dbReference type="InterPro" id="IPR000276">
    <property type="entry name" value="GPCR_Rhodpsn"/>
</dbReference>
<dbReference type="Proteomes" id="UP000005237">
    <property type="component" value="Unassembled WGS sequence"/>
</dbReference>
<feature type="transmembrane region" description="Helical" evidence="12">
    <location>
        <begin position="720"/>
        <end position="741"/>
    </location>
</feature>
<evidence type="ECO:0000256" key="9">
    <source>
        <dbReference type="ARBA" id="ARBA00023224"/>
    </source>
</evidence>
<keyword evidence="5 10" id="KW-0297">G-protein coupled receptor</keyword>
<dbReference type="CDD" id="cd14967">
    <property type="entry name" value="7tmA_amine_R-like"/>
    <property type="match status" value="1"/>
</dbReference>
<accession>A0A8R1HPR6</accession>
<organism evidence="14 15">
    <name type="scientific">Caenorhabditis japonica</name>
    <dbReference type="NCBI Taxonomy" id="281687"/>
    <lineage>
        <taxon>Eukaryota</taxon>
        <taxon>Metazoa</taxon>
        <taxon>Ecdysozoa</taxon>
        <taxon>Nematoda</taxon>
        <taxon>Chromadorea</taxon>
        <taxon>Rhabditida</taxon>
        <taxon>Rhabditina</taxon>
        <taxon>Rhabditomorpha</taxon>
        <taxon>Rhabditoidea</taxon>
        <taxon>Rhabditidae</taxon>
        <taxon>Peloderinae</taxon>
        <taxon>Caenorhabditis</taxon>
    </lineage>
</organism>
<evidence type="ECO:0000256" key="12">
    <source>
        <dbReference type="SAM" id="Phobius"/>
    </source>
</evidence>
<keyword evidence="2" id="KW-1003">Cell membrane</keyword>
<evidence type="ECO:0000313" key="14">
    <source>
        <dbReference type="EnsemblMetazoa" id="CJA06511.1"/>
    </source>
</evidence>
<feature type="region of interest" description="Disordered" evidence="11">
    <location>
        <begin position="240"/>
        <end position="286"/>
    </location>
</feature>
<dbReference type="PANTHER" id="PTHR24248:SF125">
    <property type="entry name" value="DOPAMINE D2-LIKE RECEPTOR"/>
    <property type="match status" value="1"/>
</dbReference>
<feature type="transmembrane region" description="Helical" evidence="12">
    <location>
        <begin position="102"/>
        <end position="121"/>
    </location>
</feature>
<evidence type="ECO:0000259" key="13">
    <source>
        <dbReference type="PROSITE" id="PS50262"/>
    </source>
</evidence>
<evidence type="ECO:0000256" key="3">
    <source>
        <dbReference type="ARBA" id="ARBA00022692"/>
    </source>
</evidence>
<dbReference type="GO" id="GO:0004930">
    <property type="term" value="F:G protein-coupled receptor activity"/>
    <property type="evidence" value="ECO:0007669"/>
    <property type="project" value="UniProtKB-KW"/>
</dbReference>
<keyword evidence="15" id="KW-1185">Reference proteome</keyword>
<dbReference type="FunFam" id="1.20.1070.10:FF:000450">
    <property type="entry name" value="DOPamine receptor"/>
    <property type="match status" value="1"/>
</dbReference>
<keyword evidence="4 12" id="KW-1133">Transmembrane helix</keyword>
<evidence type="ECO:0000256" key="11">
    <source>
        <dbReference type="SAM" id="MobiDB-lite"/>
    </source>
</evidence>